<dbReference type="EMBL" id="VZPO01000002">
    <property type="protein sequence ID" value="KAB0507005.1"/>
    <property type="molecule type" value="Genomic_DNA"/>
</dbReference>
<reference evidence="4" key="2">
    <citation type="submission" date="2016-10" db="EMBL/GenBank/DDBJ databases">
        <authorList>
            <person name="de Groot N.N."/>
        </authorList>
    </citation>
    <scope>NUCLEOTIDE SEQUENCE [LARGE SCALE GENOMIC DNA]</scope>
    <source>
        <strain evidence="4">BS3782</strain>
    </source>
</reference>
<organism evidence="4 5">
    <name type="scientific">Pseudomonas lini</name>
    <dbReference type="NCBI Taxonomy" id="163011"/>
    <lineage>
        <taxon>Bacteria</taxon>
        <taxon>Pseudomonadati</taxon>
        <taxon>Pseudomonadota</taxon>
        <taxon>Gammaproteobacteria</taxon>
        <taxon>Pseudomonadales</taxon>
        <taxon>Pseudomonadaceae</taxon>
        <taxon>Pseudomonas</taxon>
    </lineage>
</organism>
<evidence type="ECO:0000256" key="1">
    <source>
        <dbReference type="SAM" id="Phobius"/>
    </source>
</evidence>
<dbReference type="Pfam" id="PF00487">
    <property type="entry name" value="FA_desaturase"/>
    <property type="match status" value="1"/>
</dbReference>
<gene>
    <name evidence="3" type="ORF">F7R14_03805</name>
    <name evidence="4" type="ORF">SAMN04490191_4443</name>
</gene>
<dbReference type="GO" id="GO:0006629">
    <property type="term" value="P:lipid metabolic process"/>
    <property type="evidence" value="ECO:0007669"/>
    <property type="project" value="InterPro"/>
</dbReference>
<dbReference type="InterPro" id="IPR005804">
    <property type="entry name" value="FA_desaturase_dom"/>
</dbReference>
<dbReference type="Proteomes" id="UP000434925">
    <property type="component" value="Unassembled WGS sequence"/>
</dbReference>
<evidence type="ECO:0000313" key="5">
    <source>
        <dbReference type="Proteomes" id="UP000182814"/>
    </source>
</evidence>
<evidence type="ECO:0000313" key="4">
    <source>
        <dbReference type="EMBL" id="SDT43696.1"/>
    </source>
</evidence>
<reference evidence="5" key="1">
    <citation type="submission" date="2016-10" db="EMBL/GenBank/DDBJ databases">
        <authorList>
            <person name="Varghese N."/>
            <person name="Submissions S."/>
        </authorList>
    </citation>
    <scope>NUCLEOTIDE SEQUENCE [LARGE SCALE GENOMIC DNA]</scope>
    <source>
        <strain evidence="5">BS3782</strain>
    </source>
</reference>
<feature type="domain" description="Fatty acid desaturase" evidence="2">
    <location>
        <begin position="58"/>
        <end position="284"/>
    </location>
</feature>
<dbReference type="Proteomes" id="UP000182814">
    <property type="component" value="Chromosome I"/>
</dbReference>
<feature type="transmembrane region" description="Helical" evidence="1">
    <location>
        <begin position="59"/>
        <end position="76"/>
    </location>
</feature>
<keyword evidence="5" id="KW-1185">Reference proteome</keyword>
<protein>
    <submittedName>
        <fullName evidence="4">Fatty acid desaturase</fullName>
    </submittedName>
</protein>
<evidence type="ECO:0000313" key="6">
    <source>
        <dbReference type="Proteomes" id="UP000434925"/>
    </source>
</evidence>
<name>A0A1H2ADX3_9PSED</name>
<reference evidence="3 6" key="3">
    <citation type="submission" date="2019-09" db="EMBL/GenBank/DDBJ databases">
        <title>Draft genome sequences of 48 bacterial type strains from the CCUG.</title>
        <authorList>
            <person name="Tunovic T."/>
            <person name="Pineiro-Iglesias B."/>
            <person name="Unosson C."/>
            <person name="Inganas E."/>
            <person name="Ohlen M."/>
            <person name="Cardew S."/>
            <person name="Jensie-Markopoulos S."/>
            <person name="Salva-Serra F."/>
            <person name="Jaen-Luchoro D."/>
            <person name="Karlsson R."/>
            <person name="Svensson-Stadler L."/>
            <person name="Chun J."/>
            <person name="Moore E."/>
        </authorList>
    </citation>
    <scope>NUCLEOTIDE SEQUENCE [LARGE SCALE GENOMIC DNA]</scope>
    <source>
        <strain evidence="3 6">CCUG 51522</strain>
    </source>
</reference>
<feature type="transmembrane region" description="Helical" evidence="1">
    <location>
        <begin position="143"/>
        <end position="162"/>
    </location>
</feature>
<dbReference type="AlphaFoldDB" id="A0A1H2ADX3"/>
<sequence length="308" mass="35205">MFKRIEPLNSATRSARHADTSLEAFHSLRSNMPSYLFMALCVLNTAAIVWLAAHEAFGWLAIAPLIVFQAILMIGVQEAKHQCVHRQFLVGTRLNDAVGVFTAAIFGVNFVGYRCFHLEHHRKTCQADDPEGLLYQQTWRTRLISLFGAVEQLWVAVSINIFSRRYTPPHALRHRRWNNAFLAVFVAALALGIHEVPRQIVCAYLLPYCIFAWLDFWLTQAEHYGVPISAQGSRRAPSDVTTDLYLPTLLSWLVLHRSLHRIHHEAPATRWFHAHARSRALAECKPGGVTDLPTFFATWMRFGPRLWK</sequence>
<feature type="transmembrane region" description="Helical" evidence="1">
    <location>
        <begin position="177"/>
        <end position="193"/>
    </location>
</feature>
<feature type="transmembrane region" description="Helical" evidence="1">
    <location>
        <begin position="35"/>
        <end position="53"/>
    </location>
</feature>
<evidence type="ECO:0000259" key="2">
    <source>
        <dbReference type="Pfam" id="PF00487"/>
    </source>
</evidence>
<keyword evidence="1" id="KW-1133">Transmembrane helix</keyword>
<accession>A0A1H2ADX3</accession>
<keyword evidence="1" id="KW-0472">Membrane</keyword>
<evidence type="ECO:0000313" key="3">
    <source>
        <dbReference type="EMBL" id="KAB0507005.1"/>
    </source>
</evidence>
<dbReference type="EMBL" id="LT629746">
    <property type="protein sequence ID" value="SDT43696.1"/>
    <property type="molecule type" value="Genomic_DNA"/>
</dbReference>
<proteinExistence type="predicted"/>
<keyword evidence="1" id="KW-0812">Transmembrane</keyword>